<keyword evidence="1" id="KW-1133">Transmembrane helix</keyword>
<keyword evidence="3" id="KW-1185">Reference proteome</keyword>
<protein>
    <submittedName>
        <fullName evidence="2">Uncharacterized protein</fullName>
    </submittedName>
</protein>
<gene>
    <name evidence="2" type="ORF">COO92_13780</name>
</gene>
<dbReference type="EMBL" id="NXGX01000005">
    <property type="protein sequence ID" value="PKR57835.1"/>
    <property type="molecule type" value="Genomic_DNA"/>
</dbReference>
<feature type="transmembrane region" description="Helical" evidence="1">
    <location>
        <begin position="46"/>
        <end position="66"/>
    </location>
</feature>
<name>A0A2N3L4U5_9PROT</name>
<dbReference type="Proteomes" id="UP000233332">
    <property type="component" value="Unassembled WGS sequence"/>
</dbReference>
<organism evidence="2 3">
    <name type="scientific">Thalassospira lohafexi</name>
    <dbReference type="NCBI Taxonomy" id="744227"/>
    <lineage>
        <taxon>Bacteria</taxon>
        <taxon>Pseudomonadati</taxon>
        <taxon>Pseudomonadota</taxon>
        <taxon>Alphaproteobacteria</taxon>
        <taxon>Rhodospirillales</taxon>
        <taxon>Thalassospiraceae</taxon>
        <taxon>Thalassospira</taxon>
    </lineage>
</organism>
<evidence type="ECO:0000313" key="2">
    <source>
        <dbReference type="EMBL" id="PKR57835.1"/>
    </source>
</evidence>
<proteinExistence type="predicted"/>
<keyword evidence="1" id="KW-0812">Transmembrane</keyword>
<dbReference type="RefSeq" id="WP_101303017.1">
    <property type="nucleotide sequence ID" value="NZ_NXGX01000005.1"/>
</dbReference>
<dbReference type="AlphaFoldDB" id="A0A2N3L4U5"/>
<reference evidence="2 3" key="1">
    <citation type="submission" date="2017-09" db="EMBL/GenBank/DDBJ databases">
        <title>Biodiversity and function of Thalassospira species in the particle-attached aromatic-hydrocarbon-degrading consortia from the surface seawater of the China South Sea.</title>
        <authorList>
            <person name="Dong C."/>
            <person name="Lai Q."/>
            <person name="Shao Z."/>
        </authorList>
    </citation>
    <scope>NUCLEOTIDE SEQUENCE [LARGE SCALE GENOMIC DNA]</scope>
    <source>
        <strain evidence="2 3">139Z-12</strain>
    </source>
</reference>
<comment type="caution">
    <text evidence="2">The sequence shown here is derived from an EMBL/GenBank/DDBJ whole genome shotgun (WGS) entry which is preliminary data.</text>
</comment>
<accession>A0A2N3L4U5</accession>
<sequence length="95" mass="10393">MLRQIIQIGLPLILPFVLYGIWLKFARAKAIREGHDIVPPWSKGPWLLLFGAGVALTAAILIYTALGTGAPPDSIYHAPSLRDGVVEPGYFEPKK</sequence>
<evidence type="ECO:0000313" key="3">
    <source>
        <dbReference type="Proteomes" id="UP000233332"/>
    </source>
</evidence>
<keyword evidence="1" id="KW-0472">Membrane</keyword>
<evidence type="ECO:0000256" key="1">
    <source>
        <dbReference type="SAM" id="Phobius"/>
    </source>
</evidence>
<feature type="transmembrane region" description="Helical" evidence="1">
    <location>
        <begin position="6"/>
        <end position="25"/>
    </location>
</feature>